<reference evidence="2 3" key="1">
    <citation type="journal article" date="2017" name="Int J Environ Stud">
        <title>Does the Miocene-Pliocene relict legume Oxytropis triphylla form nitrogen-fixing nodules with a combination of bacterial strains?</title>
        <authorList>
            <person name="Safronova V."/>
            <person name="Belimov A."/>
            <person name="Sazanova A."/>
            <person name="Kuznetsova I."/>
            <person name="Popova J."/>
            <person name="Andronov E."/>
            <person name="Verkhozina A."/>
            <person name="Tikhonovich I."/>
        </authorList>
    </citation>
    <scope>NUCLEOTIDE SEQUENCE [LARGE SCALE GENOMIC DNA]</scope>
    <source>
        <strain evidence="2 3">Tri-38</strain>
    </source>
</reference>
<dbReference type="InterPro" id="IPR029044">
    <property type="entry name" value="Nucleotide-diphossugar_trans"/>
</dbReference>
<name>A0A2N9VQT6_9HYPH</name>
<dbReference type="Proteomes" id="UP000232163">
    <property type="component" value="Unassembled WGS sequence"/>
</dbReference>
<dbReference type="PANTHER" id="PTHR22916:SF3">
    <property type="entry name" value="UDP-GLCNAC:BETAGAL BETA-1,3-N-ACETYLGLUCOSAMINYLTRANSFERASE-LIKE PROTEIN 1"/>
    <property type="match status" value="1"/>
</dbReference>
<keyword evidence="3" id="KW-1185">Reference proteome</keyword>
<dbReference type="Gene3D" id="3.90.550.10">
    <property type="entry name" value="Spore Coat Polysaccharide Biosynthesis Protein SpsA, Chain A"/>
    <property type="match status" value="1"/>
</dbReference>
<evidence type="ECO:0000313" key="3">
    <source>
        <dbReference type="Proteomes" id="UP000232163"/>
    </source>
</evidence>
<sequence length="339" mass="38850">MQSVGTSPGVLKMSVPLVAVITPTYNGAKYLAETMESVQQQTWPNLVHVVLDNNSRDETPEIVRRCSNGRIPVVYFRNDTVLSQRDNWNKAFSLAPAEAVYVRLLCDDDTIYPQSIEKMVQLAETDPGIGVVGSRDDGHLRDFRWPESRQIFDGPQALAKALLGEGVIMPIQMMWRKEVVDQRQPLFDDYIEGGAFDMDTVFDLLTRSKFGFIHETLGFTRAHPNSVSNMVYGEKTHSNTRDHFDLFLKYGPSALGPDYNEQLSRFRRIYVRQILVWWRKDRRAVQLESHFRALERAGWPFGVSLVADAITDWFLRKIHIRSYSSAFTPPQAVRNPLPR</sequence>
<accession>A0A2N9VQT6</accession>
<dbReference type="Pfam" id="PF00535">
    <property type="entry name" value="Glycos_transf_2"/>
    <property type="match status" value="1"/>
</dbReference>
<dbReference type="SUPFAM" id="SSF53448">
    <property type="entry name" value="Nucleotide-diphospho-sugar transferases"/>
    <property type="match status" value="1"/>
</dbReference>
<evidence type="ECO:0000259" key="1">
    <source>
        <dbReference type="Pfam" id="PF00535"/>
    </source>
</evidence>
<dbReference type="GO" id="GO:0016758">
    <property type="term" value="F:hexosyltransferase activity"/>
    <property type="evidence" value="ECO:0007669"/>
    <property type="project" value="UniProtKB-ARBA"/>
</dbReference>
<dbReference type="PANTHER" id="PTHR22916">
    <property type="entry name" value="GLYCOSYLTRANSFERASE"/>
    <property type="match status" value="1"/>
</dbReference>
<dbReference type="RefSeq" id="WP_099999614.1">
    <property type="nucleotide sequence ID" value="NZ_MZMT01000053.1"/>
</dbReference>
<dbReference type="EMBL" id="MZMT01000053">
    <property type="protein sequence ID" value="PIO41854.1"/>
    <property type="molecule type" value="Genomic_DNA"/>
</dbReference>
<comment type="caution">
    <text evidence="2">The sequence shown here is derived from an EMBL/GenBank/DDBJ whole genome shotgun (WGS) entry which is preliminary data.</text>
</comment>
<gene>
    <name evidence="2" type="ORF">B5P45_22510</name>
</gene>
<feature type="domain" description="Glycosyltransferase 2-like" evidence="1">
    <location>
        <begin position="20"/>
        <end position="174"/>
    </location>
</feature>
<proteinExistence type="predicted"/>
<evidence type="ECO:0000313" key="2">
    <source>
        <dbReference type="EMBL" id="PIO41854.1"/>
    </source>
</evidence>
<dbReference type="CDD" id="cd00761">
    <property type="entry name" value="Glyco_tranf_GTA_type"/>
    <property type="match status" value="1"/>
</dbReference>
<organism evidence="2 3">
    <name type="scientific">Phyllobacterium zundukense</name>
    <dbReference type="NCBI Taxonomy" id="1867719"/>
    <lineage>
        <taxon>Bacteria</taxon>
        <taxon>Pseudomonadati</taxon>
        <taxon>Pseudomonadota</taxon>
        <taxon>Alphaproteobacteria</taxon>
        <taxon>Hyphomicrobiales</taxon>
        <taxon>Phyllobacteriaceae</taxon>
        <taxon>Phyllobacterium</taxon>
    </lineage>
</organism>
<dbReference type="InterPro" id="IPR001173">
    <property type="entry name" value="Glyco_trans_2-like"/>
</dbReference>
<dbReference type="AlphaFoldDB" id="A0A2N9VQT6"/>
<protein>
    <recommendedName>
        <fullName evidence="1">Glycosyltransferase 2-like domain-containing protein</fullName>
    </recommendedName>
</protein>